<sequence>MDSCFWLCNEYQETPLHYAARRGSKIIVFILLNNEANVNAIDKWKLTALEIAIKEGHTEVVELLMDKGAIYEFHYIRNQPTALHIAAETLYPNIVELLIKKGINVNIKDKLCVLTNK</sequence>
<protein>
    <submittedName>
        <fullName evidence="4">Uncharacterized protein</fullName>
    </submittedName>
</protein>
<dbReference type="OMA" id="RNGHEEC"/>
<keyword evidence="1" id="KW-0677">Repeat</keyword>
<dbReference type="PROSITE" id="PS50297">
    <property type="entry name" value="ANK_REP_REGION"/>
    <property type="match status" value="3"/>
</dbReference>
<dbReference type="SMART" id="SM00248">
    <property type="entry name" value="ANK"/>
    <property type="match status" value="3"/>
</dbReference>
<reference evidence="4" key="1">
    <citation type="submission" date="2017-05" db="UniProtKB">
        <authorList>
            <consortium name="EnsemblMetazoa"/>
        </authorList>
    </citation>
    <scope>IDENTIFICATION</scope>
</reference>
<evidence type="ECO:0000256" key="3">
    <source>
        <dbReference type="PROSITE-ProRule" id="PRU00023"/>
    </source>
</evidence>
<keyword evidence="2 3" id="KW-0040">ANK repeat</keyword>
<accession>A0A1X7UEM2</accession>
<organism evidence="4">
    <name type="scientific">Amphimedon queenslandica</name>
    <name type="common">Sponge</name>
    <dbReference type="NCBI Taxonomy" id="400682"/>
    <lineage>
        <taxon>Eukaryota</taxon>
        <taxon>Metazoa</taxon>
        <taxon>Porifera</taxon>
        <taxon>Demospongiae</taxon>
        <taxon>Heteroscleromorpha</taxon>
        <taxon>Haplosclerida</taxon>
        <taxon>Niphatidae</taxon>
        <taxon>Amphimedon</taxon>
    </lineage>
</organism>
<dbReference type="PANTHER" id="PTHR24126:SF14">
    <property type="entry name" value="ANK_REP_REGION DOMAIN-CONTAINING PROTEIN"/>
    <property type="match status" value="1"/>
</dbReference>
<dbReference type="Pfam" id="PF12796">
    <property type="entry name" value="Ank_2"/>
    <property type="match status" value="1"/>
</dbReference>
<dbReference type="SUPFAM" id="SSF48403">
    <property type="entry name" value="Ankyrin repeat"/>
    <property type="match status" value="1"/>
</dbReference>
<dbReference type="InterPro" id="IPR036770">
    <property type="entry name" value="Ankyrin_rpt-contain_sf"/>
</dbReference>
<dbReference type="eggNOG" id="KOG4177">
    <property type="taxonomic scope" value="Eukaryota"/>
</dbReference>
<feature type="repeat" description="ANK" evidence="3">
    <location>
        <begin position="11"/>
        <end position="43"/>
    </location>
</feature>
<evidence type="ECO:0000313" key="4">
    <source>
        <dbReference type="EnsemblMetazoa" id="Aqu2.1.26414_001"/>
    </source>
</evidence>
<evidence type="ECO:0000256" key="2">
    <source>
        <dbReference type="ARBA" id="ARBA00023043"/>
    </source>
</evidence>
<dbReference type="PROSITE" id="PS50088">
    <property type="entry name" value="ANK_REPEAT"/>
    <property type="match status" value="3"/>
</dbReference>
<proteinExistence type="predicted"/>
<name>A0A1X7UEM2_AMPQE</name>
<feature type="repeat" description="ANK" evidence="3">
    <location>
        <begin position="44"/>
        <end position="69"/>
    </location>
</feature>
<dbReference type="EnsemblMetazoa" id="Aqu2.1.26414_001">
    <property type="protein sequence ID" value="Aqu2.1.26414_001"/>
    <property type="gene ID" value="Aqu2.1.26414"/>
</dbReference>
<dbReference type="PRINTS" id="PR01415">
    <property type="entry name" value="ANKYRIN"/>
</dbReference>
<dbReference type="AlphaFoldDB" id="A0A1X7UEM2"/>
<dbReference type="InterPro" id="IPR002110">
    <property type="entry name" value="Ankyrin_rpt"/>
</dbReference>
<dbReference type="STRING" id="400682.A0A1X7UEM2"/>
<evidence type="ECO:0000256" key="1">
    <source>
        <dbReference type="ARBA" id="ARBA00022737"/>
    </source>
</evidence>
<dbReference type="InParanoid" id="A0A1X7UEM2"/>
<dbReference type="PANTHER" id="PTHR24126">
    <property type="entry name" value="ANKYRIN REPEAT, PH AND SEC7 DOMAIN CONTAINING PROTEIN SECG-RELATED"/>
    <property type="match status" value="1"/>
</dbReference>
<feature type="repeat" description="ANK" evidence="3">
    <location>
        <begin position="78"/>
        <end position="110"/>
    </location>
</feature>
<dbReference type="Gene3D" id="1.25.40.20">
    <property type="entry name" value="Ankyrin repeat-containing domain"/>
    <property type="match status" value="2"/>
</dbReference>